<keyword evidence="6" id="KW-1185">Reference proteome</keyword>
<keyword evidence="2" id="KW-0812">Transmembrane</keyword>
<evidence type="ECO:0000256" key="3">
    <source>
        <dbReference type="SAM" id="SignalP"/>
    </source>
</evidence>
<dbReference type="InterPro" id="IPR041030">
    <property type="entry name" value="SHIRT"/>
</dbReference>
<reference evidence="5 6" key="1">
    <citation type="submission" date="2018-11" db="EMBL/GenBank/DDBJ databases">
        <title>Clostridium sp. nov., a member of the family Erysipelotrichaceae isolated from pig faeces.</title>
        <authorList>
            <person name="Chang Y.-H."/>
        </authorList>
    </citation>
    <scope>NUCLEOTIDE SEQUENCE [LARGE SCALE GENOMIC DNA]</scope>
    <source>
        <strain evidence="5 6">YH-panp20</strain>
    </source>
</reference>
<dbReference type="Proteomes" id="UP000276568">
    <property type="component" value="Unassembled WGS sequence"/>
</dbReference>
<feature type="signal peptide" evidence="3">
    <location>
        <begin position="1"/>
        <end position="24"/>
    </location>
</feature>
<dbReference type="AlphaFoldDB" id="A0A3N0I0Z6"/>
<evidence type="ECO:0000256" key="2">
    <source>
        <dbReference type="SAM" id="Phobius"/>
    </source>
</evidence>
<feature type="region of interest" description="Disordered" evidence="1">
    <location>
        <begin position="334"/>
        <end position="366"/>
    </location>
</feature>
<feature type="compositionally biased region" description="Low complexity" evidence="1">
    <location>
        <begin position="334"/>
        <end position="355"/>
    </location>
</feature>
<evidence type="ECO:0000313" key="6">
    <source>
        <dbReference type="Proteomes" id="UP000276568"/>
    </source>
</evidence>
<feature type="domain" description="SHIRT" evidence="4">
    <location>
        <begin position="254"/>
        <end position="331"/>
    </location>
</feature>
<feature type="transmembrane region" description="Helical" evidence="2">
    <location>
        <begin position="374"/>
        <end position="391"/>
    </location>
</feature>
<accession>A0A3N0I0Z6</accession>
<keyword evidence="2" id="KW-0472">Membrane</keyword>
<dbReference type="RefSeq" id="WP_128520069.1">
    <property type="nucleotide sequence ID" value="NZ_RJQC01000002.1"/>
</dbReference>
<comment type="caution">
    <text evidence="5">The sequence shown here is derived from an EMBL/GenBank/DDBJ whole genome shotgun (WGS) entry which is preliminary data.</text>
</comment>
<gene>
    <name evidence="5" type="ORF">EDX97_04890</name>
</gene>
<dbReference type="OrthoDB" id="2360352at2"/>
<evidence type="ECO:0000313" key="5">
    <source>
        <dbReference type="EMBL" id="RNM30140.1"/>
    </source>
</evidence>
<dbReference type="Pfam" id="PF18655">
    <property type="entry name" value="SHIRT"/>
    <property type="match status" value="1"/>
</dbReference>
<keyword evidence="2" id="KW-1133">Transmembrane helix</keyword>
<sequence>MKKFLQALFCAGLILGTMSHPVLATENDPASYVGHYSTNQSFAFVNSRYYDGTNYVKVFNWGWAAESDQYYVNGDWTDLNHVYTREDYTTGKPTNLVGSDGDGTLSSANAGTYTLINISNLSPFGPQADNYVFPSTLNNIPTYIEIWKVAPDLTLTSDVQGTIQRGQTFTLTLTINNDYNNSEGLPTTNQVSFSVNNAQASSAITQSGNTYTQTFIATTDTSATTIEATAGVTDTATNYKEGYQQLTLDLAAMHSVSYQFVSGTQDKTLPQEVMKLLPESTTAQEGETVTATQPETTKVTVDDGVWTFTGYDANEKVMDTDITFTGTWTFTANPKQATTSKTNNANNNTTQTKNSEGSQTKKTEGTQTGIETHATQWIVTGVLAFGLLLILRKKHA</sequence>
<proteinExistence type="predicted"/>
<evidence type="ECO:0000259" key="4">
    <source>
        <dbReference type="Pfam" id="PF18655"/>
    </source>
</evidence>
<protein>
    <recommendedName>
        <fullName evidence="4">SHIRT domain-containing protein</fullName>
    </recommendedName>
</protein>
<organism evidence="5 6">
    <name type="scientific">Absicoccus porci</name>
    <dbReference type="NCBI Taxonomy" id="2486576"/>
    <lineage>
        <taxon>Bacteria</taxon>
        <taxon>Bacillati</taxon>
        <taxon>Bacillota</taxon>
        <taxon>Erysipelotrichia</taxon>
        <taxon>Erysipelotrichales</taxon>
        <taxon>Erysipelotrichaceae</taxon>
        <taxon>Absicoccus</taxon>
    </lineage>
</organism>
<name>A0A3N0I0Z6_9FIRM</name>
<keyword evidence="3" id="KW-0732">Signal</keyword>
<evidence type="ECO:0000256" key="1">
    <source>
        <dbReference type="SAM" id="MobiDB-lite"/>
    </source>
</evidence>
<feature type="chain" id="PRO_5018169128" description="SHIRT domain-containing protein" evidence="3">
    <location>
        <begin position="25"/>
        <end position="396"/>
    </location>
</feature>
<dbReference type="EMBL" id="RJQC01000002">
    <property type="protein sequence ID" value="RNM30140.1"/>
    <property type="molecule type" value="Genomic_DNA"/>
</dbReference>